<sequence length="185" mass="19231">MSSSTDSAHTADRLLDAYSALLIEGGEKAATLDAAAARAGVSKGGLLYHFGSKDALARGVIDRLARFVDEDVAAMAADPEGPVAFFIRTSTETGTAFDSAYNATVALAQSGDSSATAAIAETRARWHAALMPEVNDADAASALIFMSDGLYLASANPESYPAIDRGSASDFAERMLSVARRFTGR</sequence>
<evidence type="ECO:0000256" key="3">
    <source>
        <dbReference type="ARBA" id="ARBA00023163"/>
    </source>
</evidence>
<dbReference type="EMBL" id="CP061169">
    <property type="protein sequence ID" value="QPZ38619.1"/>
    <property type="molecule type" value="Genomic_DNA"/>
</dbReference>
<dbReference type="Pfam" id="PF00440">
    <property type="entry name" value="TetR_N"/>
    <property type="match status" value="1"/>
</dbReference>
<dbReference type="PRINTS" id="PR00455">
    <property type="entry name" value="HTHTETR"/>
</dbReference>
<evidence type="ECO:0000256" key="2">
    <source>
        <dbReference type="ARBA" id="ARBA00023125"/>
    </source>
</evidence>
<evidence type="ECO:0000256" key="4">
    <source>
        <dbReference type="PROSITE-ProRule" id="PRU00335"/>
    </source>
</evidence>
<reference evidence="6 7" key="1">
    <citation type="submission" date="2020-12" db="EMBL/GenBank/DDBJ databases">
        <title>Microbacterium sp. HY060.</title>
        <authorList>
            <person name="Zhou J."/>
        </authorList>
    </citation>
    <scope>NUCLEOTIDE SEQUENCE [LARGE SCALE GENOMIC DNA]</scope>
    <source>
        <strain evidence="6 7">HY60</strain>
    </source>
</reference>
<dbReference type="RefSeq" id="WP_166985966.1">
    <property type="nucleotide sequence ID" value="NZ_CP061169.1"/>
</dbReference>
<dbReference type="Gene3D" id="1.10.357.10">
    <property type="entry name" value="Tetracycline Repressor, domain 2"/>
    <property type="match status" value="1"/>
</dbReference>
<evidence type="ECO:0000259" key="5">
    <source>
        <dbReference type="PROSITE" id="PS50977"/>
    </source>
</evidence>
<dbReference type="InterPro" id="IPR009057">
    <property type="entry name" value="Homeodomain-like_sf"/>
</dbReference>
<keyword evidence="2 4" id="KW-0238">DNA-binding</keyword>
<dbReference type="InterPro" id="IPR050109">
    <property type="entry name" value="HTH-type_TetR-like_transc_reg"/>
</dbReference>
<dbReference type="SUPFAM" id="SSF46689">
    <property type="entry name" value="Homeodomain-like"/>
    <property type="match status" value="1"/>
</dbReference>
<dbReference type="PANTHER" id="PTHR30055:SF234">
    <property type="entry name" value="HTH-TYPE TRANSCRIPTIONAL REGULATOR BETI"/>
    <property type="match status" value="1"/>
</dbReference>
<dbReference type="PROSITE" id="PS50977">
    <property type="entry name" value="HTH_TETR_2"/>
    <property type="match status" value="1"/>
</dbReference>
<keyword evidence="7" id="KW-1185">Reference proteome</keyword>
<name>A0ABX6YIG9_9MICO</name>
<dbReference type="PANTHER" id="PTHR30055">
    <property type="entry name" value="HTH-TYPE TRANSCRIPTIONAL REGULATOR RUTR"/>
    <property type="match status" value="1"/>
</dbReference>
<keyword evidence="1" id="KW-0805">Transcription regulation</keyword>
<gene>
    <name evidence="6" type="ORF">HCR76_00450</name>
</gene>
<dbReference type="Proteomes" id="UP000662814">
    <property type="component" value="Chromosome"/>
</dbReference>
<dbReference type="InterPro" id="IPR001647">
    <property type="entry name" value="HTH_TetR"/>
</dbReference>
<keyword evidence="3" id="KW-0804">Transcription</keyword>
<protein>
    <submittedName>
        <fullName evidence="6">TetR/AcrR family transcriptional regulator</fullName>
    </submittedName>
</protein>
<proteinExistence type="predicted"/>
<organism evidence="6 7">
    <name type="scientific">Paramicrobacterium chengjingii</name>
    <dbReference type="NCBI Taxonomy" id="2769067"/>
    <lineage>
        <taxon>Bacteria</taxon>
        <taxon>Bacillati</taxon>
        <taxon>Actinomycetota</taxon>
        <taxon>Actinomycetes</taxon>
        <taxon>Micrococcales</taxon>
        <taxon>Microbacteriaceae</taxon>
        <taxon>Paramicrobacterium</taxon>
    </lineage>
</organism>
<evidence type="ECO:0000313" key="7">
    <source>
        <dbReference type="Proteomes" id="UP000662814"/>
    </source>
</evidence>
<feature type="DNA-binding region" description="H-T-H motif" evidence="4">
    <location>
        <begin position="31"/>
        <end position="50"/>
    </location>
</feature>
<evidence type="ECO:0000313" key="6">
    <source>
        <dbReference type="EMBL" id="QPZ38619.1"/>
    </source>
</evidence>
<accession>A0ABX6YIG9</accession>
<evidence type="ECO:0000256" key="1">
    <source>
        <dbReference type="ARBA" id="ARBA00023015"/>
    </source>
</evidence>
<feature type="domain" description="HTH tetR-type" evidence="5">
    <location>
        <begin position="8"/>
        <end position="68"/>
    </location>
</feature>